<dbReference type="InterPro" id="IPR051842">
    <property type="entry name" value="uS12_prolyl_hydroxylase"/>
</dbReference>
<dbReference type="STRING" id="1358809.S7W8W2"/>
<comment type="caution">
    <text evidence="3">The sequence shown here is derived from an EMBL/GenBank/DDBJ whole genome shotgun (WGS) entry which is preliminary data.</text>
</comment>
<proteinExistence type="predicted"/>
<gene>
    <name evidence="3" type="ORF">SLOPH_822</name>
</gene>
<keyword evidence="4" id="KW-1185">Reference proteome</keyword>
<dbReference type="Proteomes" id="UP000014978">
    <property type="component" value="Unassembled WGS sequence"/>
</dbReference>
<dbReference type="Pfam" id="PF13640">
    <property type="entry name" value="2OG-FeII_Oxy_3"/>
    <property type="match status" value="1"/>
</dbReference>
<feature type="domain" description="Prolyl 4-hydroxylase alpha subunit Fe(2+) 2OG dioxygenase" evidence="2">
    <location>
        <begin position="189"/>
        <end position="323"/>
    </location>
</feature>
<dbReference type="AlphaFoldDB" id="S7W8W2"/>
<evidence type="ECO:0000313" key="4">
    <source>
        <dbReference type="Proteomes" id="UP000014978"/>
    </source>
</evidence>
<dbReference type="GO" id="GO:0031543">
    <property type="term" value="F:peptidyl-proline dioxygenase activity"/>
    <property type="evidence" value="ECO:0007669"/>
    <property type="project" value="TreeGrafter"/>
</dbReference>
<dbReference type="VEuPathDB" id="MicrosporidiaDB:SLOPH_822"/>
<feature type="compositionally biased region" description="Polar residues" evidence="1">
    <location>
        <begin position="13"/>
        <end position="30"/>
    </location>
</feature>
<dbReference type="GO" id="GO:0005737">
    <property type="term" value="C:cytoplasm"/>
    <property type="evidence" value="ECO:0007669"/>
    <property type="project" value="TreeGrafter"/>
</dbReference>
<protein>
    <recommendedName>
        <fullName evidence="2">Prolyl 4-hydroxylase alpha subunit Fe(2+) 2OG dioxygenase domain-containing protein</fullName>
    </recommendedName>
</protein>
<dbReference type="OrthoDB" id="430522at2759"/>
<dbReference type="PANTHER" id="PTHR12117:SF0">
    <property type="entry name" value="PROLYL 3-HYDROXYLASE OGFOD1"/>
    <property type="match status" value="1"/>
</dbReference>
<organism evidence="3 4">
    <name type="scientific">Spraguea lophii (strain 42_110)</name>
    <name type="common">Microsporidian parasite</name>
    <dbReference type="NCBI Taxonomy" id="1358809"/>
    <lineage>
        <taxon>Eukaryota</taxon>
        <taxon>Fungi</taxon>
        <taxon>Fungi incertae sedis</taxon>
        <taxon>Microsporidia</taxon>
        <taxon>Spragueidae</taxon>
        <taxon>Spraguea</taxon>
    </lineage>
</organism>
<feature type="compositionally biased region" description="Basic and acidic residues" evidence="1">
    <location>
        <begin position="223"/>
        <end position="251"/>
    </location>
</feature>
<dbReference type="InParanoid" id="S7W8W2"/>
<feature type="compositionally biased region" description="Low complexity" evidence="1">
    <location>
        <begin position="252"/>
        <end position="265"/>
    </location>
</feature>
<dbReference type="EMBL" id="ATCN01000301">
    <property type="protein sequence ID" value="EPR79311.1"/>
    <property type="molecule type" value="Genomic_DNA"/>
</dbReference>
<reference evidence="4" key="1">
    <citation type="journal article" date="2013" name="PLoS Genet.">
        <title>The genome of Spraguea lophii and the basis of host-microsporidian interactions.</title>
        <authorList>
            <person name="Campbell S.E."/>
            <person name="Williams T.A."/>
            <person name="Yousuf A."/>
            <person name="Soanes D.M."/>
            <person name="Paszkiewicz K.H."/>
            <person name="Williams B.A.P."/>
        </authorList>
    </citation>
    <scope>NUCLEOTIDE SEQUENCE [LARGE SCALE GENOMIC DNA]</scope>
    <source>
        <strain evidence="4">42_110</strain>
    </source>
</reference>
<dbReference type="HOGENOM" id="CLU_466275_0_0_1"/>
<evidence type="ECO:0000313" key="3">
    <source>
        <dbReference type="EMBL" id="EPR79311.1"/>
    </source>
</evidence>
<dbReference type="GO" id="GO:0006449">
    <property type="term" value="P:regulation of translational termination"/>
    <property type="evidence" value="ECO:0007669"/>
    <property type="project" value="TreeGrafter"/>
</dbReference>
<dbReference type="PANTHER" id="PTHR12117">
    <property type="entry name" value="HISTONE ACETYLTRANSFERASE COMPLEX"/>
    <property type="match status" value="1"/>
</dbReference>
<feature type="region of interest" description="Disordered" evidence="1">
    <location>
        <begin position="1"/>
        <end position="30"/>
    </location>
</feature>
<name>S7W8W2_SPRLO</name>
<dbReference type="Gene3D" id="2.60.120.620">
    <property type="entry name" value="q2cbj1_9rhob like domain"/>
    <property type="match status" value="2"/>
</dbReference>
<dbReference type="InterPro" id="IPR044862">
    <property type="entry name" value="Pro_4_hyd_alph_FE2OG_OXY"/>
</dbReference>
<feature type="region of interest" description="Disordered" evidence="1">
    <location>
        <begin position="222"/>
        <end position="265"/>
    </location>
</feature>
<sequence>MTTTSTENHHIKSTINKKNTSKPDTTTSTNNVNISHKPFFHFTVDNFLTEEEFNILNTFYNTLEFTNKKSDLFDIGQSNALQIEFLEKKLNRIFHRMYKDRDNGYRNIEDILNTYETEHKECEEIETKEGKKVETNHKEIKENEDKQIETKENESNNKNKINDKITNKRNCIDYSEPKDVNTWIDIFASYYNNGSYLLCHDDMVENRLYAFIIYLNTIDDDKEDGKESDNKEDDNKEDKNKNENNEIDNNKKNINTDNTTKNIITNKNKNPSGDLIIYENDCITENKRIHVIKNRIAVFEVSELSFHEVDYTLSERKALTGWYNFKKKIETEEKSIKKKVDYSKYNNDMKNNQYKEIEIEEEIEDILYVERDIAFKDNDDRKMSDDGDNNTNDNNINITTDTNHTTINNDITINNNTITTIDTTDINIINKYSINGPFINRRLLLLEGIFHKYNFKGLRLLDTKYYYLREGDYILLNDKINDIGYYEYLYNNNNDNNDDGNNSDINSNNNKDISNNITNNNKNNTKIFYDLFIVEDTIEVKVVGNEEIILEIDKGITLVNREDTQMYIDRVTKPYYLGHLIYVKE</sequence>
<accession>S7W8W2</accession>
<evidence type="ECO:0000256" key="1">
    <source>
        <dbReference type="SAM" id="MobiDB-lite"/>
    </source>
</evidence>
<evidence type="ECO:0000259" key="2">
    <source>
        <dbReference type="Pfam" id="PF13640"/>
    </source>
</evidence>